<evidence type="ECO:0000313" key="2">
    <source>
        <dbReference type="EMBL" id="GMT02223.1"/>
    </source>
</evidence>
<keyword evidence="1" id="KW-1133">Transmembrane helix</keyword>
<accession>A0AAV5U6D4</accession>
<feature type="transmembrane region" description="Helical" evidence="1">
    <location>
        <begin position="70"/>
        <end position="90"/>
    </location>
</feature>
<reference evidence="2" key="1">
    <citation type="submission" date="2023-10" db="EMBL/GenBank/DDBJ databases">
        <title>Genome assembly of Pristionchus species.</title>
        <authorList>
            <person name="Yoshida K."/>
            <person name="Sommer R.J."/>
        </authorList>
    </citation>
    <scope>NUCLEOTIDE SEQUENCE</scope>
    <source>
        <strain evidence="2">RS0144</strain>
    </source>
</reference>
<keyword evidence="3" id="KW-1185">Reference proteome</keyword>
<feature type="transmembrane region" description="Helical" evidence="1">
    <location>
        <begin position="42"/>
        <end position="64"/>
    </location>
</feature>
<dbReference type="AlphaFoldDB" id="A0AAV5U6D4"/>
<comment type="caution">
    <text evidence="2">The sequence shown here is derived from an EMBL/GenBank/DDBJ whole genome shotgun (WGS) entry which is preliminary data.</text>
</comment>
<protein>
    <submittedName>
        <fullName evidence="2">Uncharacterized protein</fullName>
    </submittedName>
</protein>
<keyword evidence="1" id="KW-0812">Transmembrane</keyword>
<name>A0AAV5U6D4_9BILA</name>
<sequence length="95" mass="9989">MTVNEAKDGETRMKLKEWIDYEFERYRLSNTAKKELSRHNPLILGVGLGVGASSAVAGTALAIVAGVGSAGVVAIPVAVATLTGVFGYAITRPKR</sequence>
<organism evidence="2 3">
    <name type="scientific">Pristionchus entomophagus</name>
    <dbReference type="NCBI Taxonomy" id="358040"/>
    <lineage>
        <taxon>Eukaryota</taxon>
        <taxon>Metazoa</taxon>
        <taxon>Ecdysozoa</taxon>
        <taxon>Nematoda</taxon>
        <taxon>Chromadorea</taxon>
        <taxon>Rhabditida</taxon>
        <taxon>Rhabditina</taxon>
        <taxon>Diplogasteromorpha</taxon>
        <taxon>Diplogasteroidea</taxon>
        <taxon>Neodiplogasteridae</taxon>
        <taxon>Pristionchus</taxon>
    </lineage>
</organism>
<keyword evidence="1" id="KW-0472">Membrane</keyword>
<evidence type="ECO:0000313" key="3">
    <source>
        <dbReference type="Proteomes" id="UP001432027"/>
    </source>
</evidence>
<dbReference type="Proteomes" id="UP001432027">
    <property type="component" value="Unassembled WGS sequence"/>
</dbReference>
<dbReference type="EMBL" id="BTSX01000005">
    <property type="protein sequence ID" value="GMT02223.1"/>
    <property type="molecule type" value="Genomic_DNA"/>
</dbReference>
<feature type="non-terminal residue" evidence="2">
    <location>
        <position position="95"/>
    </location>
</feature>
<proteinExistence type="predicted"/>
<evidence type="ECO:0000256" key="1">
    <source>
        <dbReference type="SAM" id="Phobius"/>
    </source>
</evidence>
<gene>
    <name evidence="2" type="ORF">PENTCL1PPCAC_24397</name>
</gene>